<name>A0A0G2J614_9EURO</name>
<proteinExistence type="predicted"/>
<dbReference type="InterPro" id="IPR038305">
    <property type="entry name" value="HeLo_sf"/>
</dbReference>
<dbReference type="OrthoDB" id="10042665at2759"/>
<dbReference type="VEuPathDB" id="FungiDB:EMCG_05503"/>
<dbReference type="EMBL" id="LCZI01001708">
    <property type="protein sequence ID" value="KKZ58607.1"/>
    <property type="molecule type" value="Genomic_DNA"/>
</dbReference>
<dbReference type="InterPro" id="IPR029498">
    <property type="entry name" value="HeLo_dom"/>
</dbReference>
<protein>
    <recommendedName>
        <fullName evidence="1">Prion-inhibition and propagation HeLo domain-containing protein</fullName>
    </recommendedName>
</protein>
<gene>
    <name evidence="2" type="ORF">EMCG_05503</name>
</gene>
<organism evidence="2 3">
    <name type="scientific">[Emmonsia] crescens</name>
    <dbReference type="NCBI Taxonomy" id="73230"/>
    <lineage>
        <taxon>Eukaryota</taxon>
        <taxon>Fungi</taxon>
        <taxon>Dikarya</taxon>
        <taxon>Ascomycota</taxon>
        <taxon>Pezizomycotina</taxon>
        <taxon>Eurotiomycetes</taxon>
        <taxon>Eurotiomycetidae</taxon>
        <taxon>Onygenales</taxon>
        <taxon>Ajellomycetaceae</taxon>
        <taxon>Emergomyces</taxon>
    </lineage>
</organism>
<dbReference type="Gene3D" id="1.20.120.1020">
    <property type="entry name" value="Prion-inhibition and propagation, HeLo domain"/>
    <property type="match status" value="1"/>
</dbReference>
<feature type="domain" description="Prion-inhibition and propagation HeLo" evidence="1">
    <location>
        <begin position="18"/>
        <end position="108"/>
    </location>
</feature>
<reference evidence="3" key="1">
    <citation type="journal article" date="2015" name="PLoS Genet.">
        <title>The dynamic genome and transcriptome of the human fungal pathogen Blastomyces and close relative Emmonsia.</title>
        <authorList>
            <person name="Munoz J.F."/>
            <person name="Gauthier G.M."/>
            <person name="Desjardins C.A."/>
            <person name="Gallo J.E."/>
            <person name="Holder J."/>
            <person name="Sullivan T.D."/>
            <person name="Marty A.J."/>
            <person name="Carmen J.C."/>
            <person name="Chen Z."/>
            <person name="Ding L."/>
            <person name="Gujja S."/>
            <person name="Magrini V."/>
            <person name="Misas E."/>
            <person name="Mitreva M."/>
            <person name="Priest M."/>
            <person name="Saif S."/>
            <person name="Whiston E.A."/>
            <person name="Young S."/>
            <person name="Zeng Q."/>
            <person name="Goldman W.E."/>
            <person name="Mardis E.R."/>
            <person name="Taylor J.W."/>
            <person name="McEwen J.G."/>
            <person name="Clay O.K."/>
            <person name="Klein B.S."/>
            <person name="Cuomo C.A."/>
        </authorList>
    </citation>
    <scope>NUCLEOTIDE SEQUENCE [LARGE SCALE GENOMIC DNA]</scope>
    <source>
        <strain evidence="3">UAMH 3008</strain>
    </source>
</reference>
<sequence length="124" mass="14403">MDPYRTRSRFDDPVSCLRNERIEQTMEKVKPLLTSGDKLKEMCWLNVRRAPLGSKSIDAPISSAFSRAFQSMKAFCNTSLKRRAQIVGSIRWAMSDRDKFNRLMQNLRNRHLTKFTEEIGVSDS</sequence>
<dbReference type="Proteomes" id="UP000034164">
    <property type="component" value="Unassembled WGS sequence"/>
</dbReference>
<evidence type="ECO:0000313" key="2">
    <source>
        <dbReference type="EMBL" id="KKZ58607.1"/>
    </source>
</evidence>
<evidence type="ECO:0000259" key="1">
    <source>
        <dbReference type="Pfam" id="PF14479"/>
    </source>
</evidence>
<evidence type="ECO:0000313" key="3">
    <source>
        <dbReference type="Proteomes" id="UP000034164"/>
    </source>
</evidence>
<comment type="caution">
    <text evidence="2">The sequence shown here is derived from an EMBL/GenBank/DDBJ whole genome shotgun (WGS) entry which is preliminary data.</text>
</comment>
<accession>A0A0G2J614</accession>
<dbReference type="Pfam" id="PF14479">
    <property type="entry name" value="HeLo"/>
    <property type="match status" value="1"/>
</dbReference>
<dbReference type="AlphaFoldDB" id="A0A0G2J614"/>